<keyword evidence="2 4" id="KW-0863">Zinc-finger</keyword>
<dbReference type="AlphaFoldDB" id="D2VQB3"/>
<dbReference type="GO" id="GO:0008270">
    <property type="term" value="F:zinc ion binding"/>
    <property type="evidence" value="ECO:0007669"/>
    <property type="project" value="UniProtKB-KW"/>
</dbReference>
<keyword evidence="1" id="KW-0479">Metal-binding</keyword>
<dbReference type="VEuPathDB" id="AmoebaDB:NAEGRDRAFT_71092"/>
<dbReference type="Proteomes" id="UP000006671">
    <property type="component" value="Unassembled WGS sequence"/>
</dbReference>
<feature type="domain" description="MYND-type" evidence="5">
    <location>
        <begin position="429"/>
        <end position="465"/>
    </location>
</feature>
<name>D2VQB3_NAEGR</name>
<gene>
    <name evidence="6" type="ORF">NAEGRDRAFT_71092</name>
</gene>
<dbReference type="Gene3D" id="6.10.140.2220">
    <property type="match status" value="1"/>
</dbReference>
<dbReference type="KEGG" id="ngr:NAEGRDRAFT_71092"/>
<dbReference type="SUPFAM" id="SSF144232">
    <property type="entry name" value="HIT/MYND zinc finger-like"/>
    <property type="match status" value="1"/>
</dbReference>
<proteinExistence type="predicted"/>
<protein>
    <submittedName>
        <fullName evidence="6">Predicted protein</fullName>
    </submittedName>
</protein>
<organism evidence="7">
    <name type="scientific">Naegleria gruberi</name>
    <name type="common">Amoeba</name>
    <dbReference type="NCBI Taxonomy" id="5762"/>
    <lineage>
        <taxon>Eukaryota</taxon>
        <taxon>Discoba</taxon>
        <taxon>Heterolobosea</taxon>
        <taxon>Tetramitia</taxon>
        <taxon>Eutetramitia</taxon>
        <taxon>Vahlkampfiidae</taxon>
        <taxon>Naegleria</taxon>
    </lineage>
</organism>
<evidence type="ECO:0000256" key="2">
    <source>
        <dbReference type="ARBA" id="ARBA00022771"/>
    </source>
</evidence>
<evidence type="ECO:0000313" key="6">
    <source>
        <dbReference type="EMBL" id="EFC41081.1"/>
    </source>
</evidence>
<dbReference type="InParanoid" id="D2VQB3"/>
<dbReference type="EMBL" id="GG738888">
    <property type="protein sequence ID" value="EFC41081.1"/>
    <property type="molecule type" value="Genomic_DNA"/>
</dbReference>
<evidence type="ECO:0000313" key="7">
    <source>
        <dbReference type="Proteomes" id="UP000006671"/>
    </source>
</evidence>
<sequence>MYDWDELCSKVIAFPLERLPMYEKYCELFKLLIPRIIRDWERFVDLNVSHPEKEVFVEYSGFFSHNTVFRNMYDNLSPQHKLCFVCNLLSNFILRKQLSVQFHEIEGEVIEGTRLTETQDKMCTIFTLVYLKKILMHQVDNEIIFSGSYEMRKRLDPTFDSYRAAFSPKEHEKTTANASQSLAKKKISSKKVEMIQEEIAKRSKTYENNSKDKIAMELFKHNLVIVQKGWEMINAEYEDIPEQLESTLMKGTKERRYVFREKIVEIYKENFTRMQSIKLAFEFGTTLHKNENFQDWLNMIQFIFVDSLFAQIPNLIAEMCQDVPINSRIPCFPAQAQWIKEQQAYFEKICCMTFPKPVKFGFSPDTSEEEKRDTLEKLEIARTDRGLVDVSVQQVIYALFNTKGAILFKPNYPILSHPAKCRLKFDFKCANCGKKANHYCGGCKIERYCSVECMKSNWKVHKPFCQEIVKTEEKRLECARKAKKSDKVYNIF</sequence>
<dbReference type="PROSITE" id="PS50865">
    <property type="entry name" value="ZF_MYND_2"/>
    <property type="match status" value="1"/>
</dbReference>
<evidence type="ECO:0000256" key="4">
    <source>
        <dbReference type="PROSITE-ProRule" id="PRU00134"/>
    </source>
</evidence>
<keyword evidence="3" id="KW-0862">Zinc</keyword>
<keyword evidence="7" id="KW-1185">Reference proteome</keyword>
<evidence type="ECO:0000256" key="1">
    <source>
        <dbReference type="ARBA" id="ARBA00022723"/>
    </source>
</evidence>
<dbReference type="OrthoDB" id="2212237at2759"/>
<evidence type="ECO:0000259" key="5">
    <source>
        <dbReference type="PROSITE" id="PS50865"/>
    </source>
</evidence>
<dbReference type="PROSITE" id="PS01360">
    <property type="entry name" value="ZF_MYND_1"/>
    <property type="match status" value="1"/>
</dbReference>
<dbReference type="InterPro" id="IPR002893">
    <property type="entry name" value="Znf_MYND"/>
</dbReference>
<dbReference type="GeneID" id="8855657"/>
<accession>D2VQB3</accession>
<dbReference type="RefSeq" id="XP_002673825.1">
    <property type="nucleotide sequence ID" value="XM_002673779.1"/>
</dbReference>
<reference evidence="6 7" key="1">
    <citation type="journal article" date="2010" name="Cell">
        <title>The genome of Naegleria gruberi illuminates early eukaryotic versatility.</title>
        <authorList>
            <person name="Fritz-Laylin L.K."/>
            <person name="Prochnik S.E."/>
            <person name="Ginger M.L."/>
            <person name="Dacks J.B."/>
            <person name="Carpenter M.L."/>
            <person name="Field M.C."/>
            <person name="Kuo A."/>
            <person name="Paredez A."/>
            <person name="Chapman J."/>
            <person name="Pham J."/>
            <person name="Shu S."/>
            <person name="Neupane R."/>
            <person name="Cipriano M."/>
            <person name="Mancuso J."/>
            <person name="Tu H."/>
            <person name="Salamov A."/>
            <person name="Lindquist E."/>
            <person name="Shapiro H."/>
            <person name="Lucas S."/>
            <person name="Grigoriev I.V."/>
            <person name="Cande W.Z."/>
            <person name="Fulton C."/>
            <person name="Rokhsar D.S."/>
            <person name="Dawson S.C."/>
        </authorList>
    </citation>
    <scope>NUCLEOTIDE SEQUENCE [LARGE SCALE GENOMIC DNA]</scope>
    <source>
        <strain evidence="6 7">NEG-M</strain>
    </source>
</reference>
<dbReference type="Pfam" id="PF01753">
    <property type="entry name" value="zf-MYND"/>
    <property type="match status" value="1"/>
</dbReference>
<evidence type="ECO:0000256" key="3">
    <source>
        <dbReference type="ARBA" id="ARBA00022833"/>
    </source>
</evidence>